<evidence type="ECO:0000256" key="2">
    <source>
        <dbReference type="ARBA" id="ARBA00005802"/>
    </source>
</evidence>
<accession>A0A077RXU5</accession>
<sequence>MADKCGNCDCADKTQCVKKGDSYGVVIVDTEKRYRVLFHFIHPPVRLVAS</sequence>
<dbReference type="GO" id="GO:0005507">
    <property type="term" value="F:copper ion binding"/>
    <property type="evidence" value="ECO:0007669"/>
    <property type="project" value="InterPro"/>
</dbReference>
<keyword evidence="4" id="KW-0480">Metal-thiolate cluster</keyword>
<protein>
    <submittedName>
        <fullName evidence="5">Uncharacterized protein</fullName>
    </submittedName>
</protein>
<dbReference type="Gramene" id="TraesNOR3B03G01615470.1">
    <property type="protein sequence ID" value="TraesNOR3B03G01615470.1"/>
    <property type="gene ID" value="TraesNOR3B03G01615470"/>
</dbReference>
<dbReference type="Gramene" id="TraesMAC3B03G01594640.1">
    <property type="protein sequence ID" value="TraesMAC3B03G01594640.1"/>
    <property type="gene ID" value="TraesMAC3B03G01594640"/>
</dbReference>
<gene>
    <name evidence="5" type="ORF">TRAES_3BF073700040CFD_c1</name>
</gene>
<reference evidence="5" key="1">
    <citation type="journal article" date="2014" name="Science">
        <title>Structural and functional partitioning of bread wheat chromosome 3B.</title>
        <authorList>
            <person name="Choulet F."/>
            <person name="Alberti A."/>
            <person name="Theil S."/>
            <person name="Glover N."/>
            <person name="Barbe V."/>
            <person name="Daron J."/>
            <person name="Pingault L."/>
            <person name="Sourdille P."/>
            <person name="Couloux A."/>
            <person name="Paux E."/>
            <person name="Leroy P."/>
            <person name="Mangenot S."/>
            <person name="Guilhot N."/>
            <person name="Le Gouis J."/>
            <person name="Balfourier F."/>
            <person name="Alaux M."/>
            <person name="Jamilloux V."/>
            <person name="Poulain J."/>
            <person name="Durand C."/>
            <person name="Bellec A."/>
            <person name="Gaspin C."/>
            <person name="Safar J."/>
            <person name="Dolezel J."/>
            <person name="Rogers J."/>
            <person name="Vandepoele K."/>
            <person name="Aury J.M."/>
            <person name="Mayer K."/>
            <person name="Berges H."/>
            <person name="Quesneville H."/>
            <person name="Wincker P."/>
            <person name="Feuillet C."/>
        </authorList>
    </citation>
    <scope>NUCLEOTIDE SEQUENCE</scope>
</reference>
<evidence type="ECO:0000313" key="5">
    <source>
        <dbReference type="EMBL" id="CDM82090.1"/>
    </source>
</evidence>
<dbReference type="HOGENOM" id="CLU_3128189_0_0_1"/>
<comment type="function">
    <text evidence="1">Metallothioneins have a high content of cysteine residues that bind various heavy metals.</text>
</comment>
<evidence type="ECO:0000256" key="3">
    <source>
        <dbReference type="ARBA" id="ARBA00022723"/>
    </source>
</evidence>
<dbReference type="Gramene" id="TraesLAC3B03G01537010.1">
    <property type="protein sequence ID" value="TraesLAC3B03G01537010.1"/>
    <property type="gene ID" value="TraesLAC3B03G01537010"/>
</dbReference>
<dbReference type="PANTHER" id="PTHR33357:SF3">
    <property type="entry name" value="METALLOTHIONEIN-LIKE PROTEIN 3"/>
    <property type="match status" value="1"/>
</dbReference>
<dbReference type="Gramene" id="TraesSTA3B03G01586680.1">
    <property type="protein sequence ID" value="TraesSTA3B03G01586680.1"/>
    <property type="gene ID" value="TraesSTA3B03G01586680"/>
</dbReference>
<evidence type="ECO:0000256" key="1">
    <source>
        <dbReference type="ARBA" id="ARBA00002568"/>
    </source>
</evidence>
<dbReference type="Gramene" id="TraesSYM3B03G01617670.1">
    <property type="protein sequence ID" value="TraesSYM3B03G01617670.1"/>
    <property type="gene ID" value="TraesSYM3B03G01617670"/>
</dbReference>
<dbReference type="GO" id="GO:0006878">
    <property type="term" value="P:intracellular copper ion homeostasis"/>
    <property type="evidence" value="ECO:0007669"/>
    <property type="project" value="InterPro"/>
</dbReference>
<dbReference type="EMBL" id="HG670306">
    <property type="protein sequence ID" value="CDM82090.1"/>
    <property type="molecule type" value="Genomic_DNA"/>
</dbReference>
<dbReference type="Gramene" id="TraesJAG3B03G01604270.1">
    <property type="protein sequence ID" value="TraesJAG3B03G01604270.1"/>
    <property type="gene ID" value="TraesJAG3B03G01604270"/>
</dbReference>
<dbReference type="GO" id="GO:0008270">
    <property type="term" value="F:zinc ion binding"/>
    <property type="evidence" value="ECO:0007669"/>
    <property type="project" value="InterPro"/>
</dbReference>
<organism evidence="5">
    <name type="scientific">Triticum aestivum</name>
    <name type="common">Wheat</name>
    <dbReference type="NCBI Taxonomy" id="4565"/>
    <lineage>
        <taxon>Eukaryota</taxon>
        <taxon>Viridiplantae</taxon>
        <taxon>Streptophyta</taxon>
        <taxon>Embryophyta</taxon>
        <taxon>Tracheophyta</taxon>
        <taxon>Spermatophyta</taxon>
        <taxon>Magnoliopsida</taxon>
        <taxon>Liliopsida</taxon>
        <taxon>Poales</taxon>
        <taxon>Poaceae</taxon>
        <taxon>BOP clade</taxon>
        <taxon>Pooideae</taxon>
        <taxon>Triticodae</taxon>
        <taxon>Triticeae</taxon>
        <taxon>Triticinae</taxon>
        <taxon>Triticum</taxon>
    </lineage>
</organism>
<evidence type="ECO:0000256" key="4">
    <source>
        <dbReference type="ARBA" id="ARBA00022851"/>
    </source>
</evidence>
<dbReference type="Gramene" id="TraesARI3B03G01619260.1">
    <property type="protein sequence ID" value="TraesARI3B03G01619260.1"/>
    <property type="gene ID" value="TraesARI3B03G01619260"/>
</dbReference>
<dbReference type="PANTHER" id="PTHR33357">
    <property type="entry name" value="METALLOTHIONEIN-LIKE PROTEIN 3"/>
    <property type="match status" value="1"/>
</dbReference>
<name>A0A077RXU5_WHEAT</name>
<keyword evidence="3" id="KW-0479">Metal-binding</keyword>
<proteinExistence type="inferred from homology"/>
<dbReference type="Gramene" id="TraesJUL3B03G01608170.1">
    <property type="protein sequence ID" value="TraesJUL3B03G01608170.1"/>
    <property type="gene ID" value="TraesJUL3B03G01608170"/>
</dbReference>
<dbReference type="InterPro" id="IPR044671">
    <property type="entry name" value="MT3"/>
</dbReference>
<dbReference type="AlphaFoldDB" id="A0A077RXU5"/>
<comment type="similarity">
    <text evidence="2">Belongs to the metallothionein superfamily. Type 15 family.</text>
</comment>
<dbReference type="Gramene" id="TraesLDM3B03G01595350.1">
    <property type="protein sequence ID" value="TraesLDM3B03G01595350.1"/>
    <property type="gene ID" value="TraesLDM3B03G01595350"/>
</dbReference>